<comment type="function">
    <text evidence="3">Catalyzes the phosphorylation of the 3'-hydroxyl group of dephosphocoenzyme A to form coenzyme A.</text>
</comment>
<dbReference type="InterPro" id="IPR027417">
    <property type="entry name" value="P-loop_NTPase"/>
</dbReference>
<evidence type="ECO:0000256" key="4">
    <source>
        <dbReference type="NCBIfam" id="TIGR00152"/>
    </source>
</evidence>
<evidence type="ECO:0000313" key="5">
    <source>
        <dbReference type="EMBL" id="GMA92558.1"/>
    </source>
</evidence>
<dbReference type="CDD" id="cd02022">
    <property type="entry name" value="DPCK"/>
    <property type="match status" value="1"/>
</dbReference>
<evidence type="ECO:0000313" key="6">
    <source>
        <dbReference type="Proteomes" id="UP001157069"/>
    </source>
</evidence>
<dbReference type="EMBL" id="BSVA01000001">
    <property type="protein sequence ID" value="GMA92558.1"/>
    <property type="molecule type" value="Genomic_DNA"/>
</dbReference>
<dbReference type="PROSITE" id="PS51219">
    <property type="entry name" value="DPCK"/>
    <property type="match status" value="1"/>
</dbReference>
<dbReference type="PANTHER" id="PTHR10695:SF46">
    <property type="entry name" value="BIFUNCTIONAL COENZYME A SYNTHASE-RELATED"/>
    <property type="match status" value="1"/>
</dbReference>
<accession>A0ABQ6JWD8</accession>
<dbReference type="Proteomes" id="UP001157069">
    <property type="component" value="Unassembled WGS sequence"/>
</dbReference>
<dbReference type="NCBIfam" id="NF002879">
    <property type="entry name" value="PRK03333.1"/>
    <property type="match status" value="1"/>
</dbReference>
<comment type="caution">
    <text evidence="5">The sequence shown here is derived from an EMBL/GenBank/DDBJ whole genome shotgun (WGS) entry which is preliminary data.</text>
</comment>
<keyword evidence="1 3" id="KW-0547">Nucleotide-binding</keyword>
<protein>
    <recommendedName>
        <fullName evidence="3 4">Dephospho-CoA kinase</fullName>
        <ecNumber evidence="3 4">2.7.1.24</ecNumber>
    </recommendedName>
    <alternativeName>
        <fullName evidence="3">Dephosphocoenzyme A kinase</fullName>
    </alternativeName>
</protein>
<evidence type="ECO:0000256" key="2">
    <source>
        <dbReference type="ARBA" id="ARBA00022840"/>
    </source>
</evidence>
<sequence>MLVALTGGIASGKSTVARRLARLGAVVVDADALAREVVEPGTPALARIAEEFGAHVIAADGSLDRAALGAIVFGDDDARRALNAITHPAVGERSRALFDAAHAADPDAVVVYDVPLLIDGHGNGRVDEFDRVIVVSADEETRARRLVELRGMDEAEARRRIASQAPEAARLAIADDVIDTTGTLEQTLAQVDALWQRLRAASLADGSSSSPQE</sequence>
<feature type="binding site" evidence="3">
    <location>
        <begin position="10"/>
        <end position="15"/>
    </location>
    <ligand>
        <name>ATP</name>
        <dbReference type="ChEBI" id="CHEBI:30616"/>
    </ligand>
</feature>
<keyword evidence="3" id="KW-0963">Cytoplasm</keyword>
<comment type="catalytic activity">
    <reaction evidence="3">
        <text>3'-dephospho-CoA + ATP = ADP + CoA + H(+)</text>
        <dbReference type="Rhea" id="RHEA:18245"/>
        <dbReference type="ChEBI" id="CHEBI:15378"/>
        <dbReference type="ChEBI" id="CHEBI:30616"/>
        <dbReference type="ChEBI" id="CHEBI:57287"/>
        <dbReference type="ChEBI" id="CHEBI:57328"/>
        <dbReference type="ChEBI" id="CHEBI:456216"/>
        <dbReference type="EC" id="2.7.1.24"/>
    </reaction>
</comment>
<dbReference type="RefSeq" id="WP_284301314.1">
    <property type="nucleotide sequence ID" value="NZ_BSVA01000001.1"/>
</dbReference>
<dbReference type="EC" id="2.7.1.24" evidence="3 4"/>
<dbReference type="InterPro" id="IPR001977">
    <property type="entry name" value="Depp_CoAkinase"/>
</dbReference>
<keyword evidence="6" id="KW-1185">Reference proteome</keyword>
<dbReference type="NCBIfam" id="TIGR00152">
    <property type="entry name" value="dephospho-CoA kinase"/>
    <property type="match status" value="1"/>
</dbReference>
<keyword evidence="3" id="KW-0808">Transferase</keyword>
<keyword evidence="3 5" id="KW-0418">Kinase</keyword>
<dbReference type="GO" id="GO:0016301">
    <property type="term" value="F:kinase activity"/>
    <property type="evidence" value="ECO:0007669"/>
    <property type="project" value="UniProtKB-KW"/>
</dbReference>
<name>A0ABQ6JWD8_9MICO</name>
<proteinExistence type="inferred from homology"/>
<evidence type="ECO:0000256" key="3">
    <source>
        <dbReference type="HAMAP-Rule" id="MF_00376"/>
    </source>
</evidence>
<dbReference type="Gene3D" id="3.40.50.300">
    <property type="entry name" value="P-loop containing nucleotide triphosphate hydrolases"/>
    <property type="match status" value="1"/>
</dbReference>
<comment type="pathway">
    <text evidence="3">Cofactor biosynthesis; coenzyme A biosynthesis; CoA from (R)-pantothenate: step 5/5.</text>
</comment>
<dbReference type="SUPFAM" id="SSF52540">
    <property type="entry name" value="P-loop containing nucleoside triphosphate hydrolases"/>
    <property type="match status" value="1"/>
</dbReference>
<gene>
    <name evidence="3 5" type="primary">coaE</name>
    <name evidence="5" type="ORF">GCM10025869_30870</name>
</gene>
<keyword evidence="3" id="KW-0173">Coenzyme A biosynthesis</keyword>
<dbReference type="HAMAP" id="MF_00376">
    <property type="entry name" value="Dephospho_CoA_kinase"/>
    <property type="match status" value="1"/>
</dbReference>
<reference evidence="6" key="1">
    <citation type="journal article" date="2019" name="Int. J. Syst. Evol. Microbiol.">
        <title>The Global Catalogue of Microorganisms (GCM) 10K type strain sequencing project: providing services to taxonomists for standard genome sequencing and annotation.</title>
        <authorList>
            <consortium name="The Broad Institute Genomics Platform"/>
            <consortium name="The Broad Institute Genome Sequencing Center for Infectious Disease"/>
            <person name="Wu L."/>
            <person name="Ma J."/>
        </authorList>
    </citation>
    <scope>NUCLEOTIDE SEQUENCE [LARGE SCALE GENOMIC DNA]</scope>
    <source>
        <strain evidence="6">NBRC 108755</strain>
    </source>
</reference>
<comment type="similarity">
    <text evidence="3">Belongs to the CoaE family.</text>
</comment>
<comment type="subcellular location">
    <subcellularLocation>
        <location evidence="3">Cytoplasm</location>
    </subcellularLocation>
</comment>
<organism evidence="5 6">
    <name type="scientific">Homoserinibacter gongjuensis</name>
    <dbReference type="NCBI Taxonomy" id="1162968"/>
    <lineage>
        <taxon>Bacteria</taxon>
        <taxon>Bacillati</taxon>
        <taxon>Actinomycetota</taxon>
        <taxon>Actinomycetes</taxon>
        <taxon>Micrococcales</taxon>
        <taxon>Microbacteriaceae</taxon>
        <taxon>Homoserinibacter</taxon>
    </lineage>
</organism>
<dbReference type="PANTHER" id="PTHR10695">
    <property type="entry name" value="DEPHOSPHO-COA KINASE-RELATED"/>
    <property type="match status" value="1"/>
</dbReference>
<dbReference type="Pfam" id="PF01121">
    <property type="entry name" value="CoaE"/>
    <property type="match status" value="1"/>
</dbReference>
<keyword evidence="2 3" id="KW-0067">ATP-binding</keyword>
<evidence type="ECO:0000256" key="1">
    <source>
        <dbReference type="ARBA" id="ARBA00022741"/>
    </source>
</evidence>